<proteinExistence type="predicted"/>
<gene>
    <name evidence="1" type="ORF">TrCOL_g5983</name>
</gene>
<sequence length="248" mass="27595">MTRRVTWPKASCTKAKKIATELLSVATTEFQSPTKAPEIIFKDKVAIVRQIIEKKFLQVPDMVPKEILKRSSALAAERFEADGGHPGTYLDKPWKNSRIYIDGKKLWTAEDSSFMDPIISCVRSQLMELFDLPDAPTTLPVESAFVNYYVGKSNQPRDMERHVDCDWEGKPVPLSVVVQGLYDNGGADGDILGVLDCQPEISIPATPVSLRAGDGLVLAEGLHKPHPVPMNEKRLVFVIFFSAIEEKI</sequence>
<name>A0A9W7GRB5_9STRA</name>
<keyword evidence="2" id="KW-1185">Reference proteome</keyword>
<dbReference type="EMBL" id="BRYA01000439">
    <property type="protein sequence ID" value="GMI48840.1"/>
    <property type="molecule type" value="Genomic_DNA"/>
</dbReference>
<evidence type="ECO:0000313" key="1">
    <source>
        <dbReference type="EMBL" id="GMI48840.1"/>
    </source>
</evidence>
<comment type="caution">
    <text evidence="1">The sequence shown here is derived from an EMBL/GenBank/DDBJ whole genome shotgun (WGS) entry which is preliminary data.</text>
</comment>
<reference evidence="2" key="1">
    <citation type="journal article" date="2023" name="Commun. Biol.">
        <title>Genome analysis of Parmales, the sister group of diatoms, reveals the evolutionary specialization of diatoms from phago-mixotrophs to photoautotrophs.</title>
        <authorList>
            <person name="Ban H."/>
            <person name="Sato S."/>
            <person name="Yoshikawa S."/>
            <person name="Yamada K."/>
            <person name="Nakamura Y."/>
            <person name="Ichinomiya M."/>
            <person name="Sato N."/>
            <person name="Blanc-Mathieu R."/>
            <person name="Endo H."/>
            <person name="Kuwata A."/>
            <person name="Ogata H."/>
        </authorList>
    </citation>
    <scope>NUCLEOTIDE SEQUENCE [LARGE SCALE GENOMIC DNA]</scope>
</reference>
<dbReference type="OrthoDB" id="197259at2759"/>
<evidence type="ECO:0000313" key="2">
    <source>
        <dbReference type="Proteomes" id="UP001165065"/>
    </source>
</evidence>
<dbReference type="Proteomes" id="UP001165065">
    <property type="component" value="Unassembled WGS sequence"/>
</dbReference>
<organism evidence="1 2">
    <name type="scientific">Triparma columacea</name>
    <dbReference type="NCBI Taxonomy" id="722753"/>
    <lineage>
        <taxon>Eukaryota</taxon>
        <taxon>Sar</taxon>
        <taxon>Stramenopiles</taxon>
        <taxon>Ochrophyta</taxon>
        <taxon>Bolidophyceae</taxon>
        <taxon>Parmales</taxon>
        <taxon>Triparmaceae</taxon>
        <taxon>Triparma</taxon>
    </lineage>
</organism>
<accession>A0A9W7GRB5</accession>
<dbReference type="AlphaFoldDB" id="A0A9W7GRB5"/>
<protein>
    <submittedName>
        <fullName evidence="1">Uncharacterized protein</fullName>
    </submittedName>
</protein>